<dbReference type="EMBL" id="CAJVQC010047247">
    <property type="protein sequence ID" value="CAG8784456.1"/>
    <property type="molecule type" value="Genomic_DNA"/>
</dbReference>
<gene>
    <name evidence="1" type="ORF">RPERSI_LOCUS18074</name>
</gene>
<feature type="non-terminal residue" evidence="1">
    <location>
        <position position="219"/>
    </location>
</feature>
<proteinExistence type="predicted"/>
<organism evidence="1 2">
    <name type="scientific">Racocetra persica</name>
    <dbReference type="NCBI Taxonomy" id="160502"/>
    <lineage>
        <taxon>Eukaryota</taxon>
        <taxon>Fungi</taxon>
        <taxon>Fungi incertae sedis</taxon>
        <taxon>Mucoromycota</taxon>
        <taxon>Glomeromycotina</taxon>
        <taxon>Glomeromycetes</taxon>
        <taxon>Diversisporales</taxon>
        <taxon>Gigasporaceae</taxon>
        <taxon>Racocetra</taxon>
    </lineage>
</organism>
<sequence>MTKPRKLHELQGTINLCLPGQLVQKSEKPCPRKLIATKNIFLNLKKELEDEATFEARSLKDVPPQFRQIAKRNYKPLKGERKALTLSRAIHPGEILKEELLIPRDISQAELARSIKVSVRRINDICQGKRGITPDTALLAKLLLSFDPKREYFQDGKMPDTVEGEGYEPPTIDLRAYYHGAIVYPIYRDFFSFYQDDDRMANKELSDFYQKLLGHIVKE</sequence>
<name>A0ACA9RAT0_9GLOM</name>
<dbReference type="Proteomes" id="UP000789920">
    <property type="component" value="Unassembled WGS sequence"/>
</dbReference>
<evidence type="ECO:0000313" key="1">
    <source>
        <dbReference type="EMBL" id="CAG8784456.1"/>
    </source>
</evidence>
<keyword evidence="2" id="KW-1185">Reference proteome</keyword>
<protein>
    <submittedName>
        <fullName evidence="1">7235_t:CDS:1</fullName>
    </submittedName>
</protein>
<comment type="caution">
    <text evidence="1">The sequence shown here is derived from an EMBL/GenBank/DDBJ whole genome shotgun (WGS) entry which is preliminary data.</text>
</comment>
<reference evidence="1" key="1">
    <citation type="submission" date="2021-06" db="EMBL/GenBank/DDBJ databases">
        <authorList>
            <person name="Kallberg Y."/>
            <person name="Tangrot J."/>
            <person name="Rosling A."/>
        </authorList>
    </citation>
    <scope>NUCLEOTIDE SEQUENCE</scope>
    <source>
        <strain evidence="1">MA461A</strain>
    </source>
</reference>
<accession>A0ACA9RAT0</accession>
<evidence type="ECO:0000313" key="2">
    <source>
        <dbReference type="Proteomes" id="UP000789920"/>
    </source>
</evidence>